<sequence>MRFAALLPLLLATEGLASAIPQNKAALARNNDGKGYGDGYDGKKHGDGDDGYGGKKGGDHDHDGKKGDWDGDSDGDWDGKKGGCDCDRDGKKGGWDGGKGHGGKGHGGKGHDHDDDWHGGGHGHGHDGDHGSHGDKDCPPKDTDGIVKWILDNPVVRDPVIKLPESINNGGTLSDLVNNGTIPTSNTTAELLDGKLPANLYNTSTPATSFAGLNVTGANSTFTPYQGTNKNAIVFPGGPVRVRQPARWFERFHKRQQGVFSQPDPPTPNPAPGLTCNYAYEHVLGGAGTTAKGALWAIEGYVNLVAADVHQGGIGDCGMGAAIMALAAGGWTRYITNMFVKQDWSGTDRNIKATFKKDGVTSEILIDDQLPVLQNFNPNCWPYPGFQPVNDAAYPDLSVPTPIFFMPLFEKAFAKFLDANPTWKSTKPEVVGYEGLEGVNPAYVLAAVTGGTPKSVWRTKDGFDGPIIYALITCMRGLAPCAISTTNSTTLEGLGTPKDGSIWLNPAGSAAVPGGYVPGETSGLMASDAPTSRSTYTVIDFDQVQKTPQGDRSTAITMVGNHAYAFEWQASTHVPITEPMVDWDMRILNPWGSNPCQWPGGCGGGGAFDEPARVTTSFRSFAQNIIAVFTVENMPVL</sequence>
<reference evidence="5 6" key="1">
    <citation type="submission" date="2023-08" db="EMBL/GenBank/DDBJ databases">
        <title>Annotated Genome Sequence of Vanrija albida AlHP1.</title>
        <authorList>
            <person name="Herzog R."/>
        </authorList>
    </citation>
    <scope>NUCLEOTIDE SEQUENCE [LARGE SCALE GENOMIC DNA]</scope>
    <source>
        <strain evidence="5 6">AlHP1</strain>
    </source>
</reference>
<feature type="compositionally biased region" description="Basic and acidic residues" evidence="2">
    <location>
        <begin position="40"/>
        <end position="69"/>
    </location>
</feature>
<feature type="signal peptide" evidence="3">
    <location>
        <begin position="1"/>
        <end position="19"/>
    </location>
</feature>
<keyword evidence="1" id="KW-0645">Protease</keyword>
<keyword evidence="1" id="KW-0378">Hydrolase</keyword>
<protein>
    <recommendedName>
        <fullName evidence="4">Calpain catalytic domain-containing protein</fullName>
    </recommendedName>
</protein>
<dbReference type="Pfam" id="PF00648">
    <property type="entry name" value="Peptidase_C2"/>
    <property type="match status" value="1"/>
</dbReference>
<evidence type="ECO:0000313" key="5">
    <source>
        <dbReference type="EMBL" id="KAL1407852.1"/>
    </source>
</evidence>
<feature type="domain" description="Calpain catalytic" evidence="4">
    <location>
        <begin position="308"/>
        <end position="600"/>
    </location>
</feature>
<evidence type="ECO:0000313" key="6">
    <source>
        <dbReference type="Proteomes" id="UP001565368"/>
    </source>
</evidence>
<dbReference type="PROSITE" id="PS50203">
    <property type="entry name" value="CALPAIN_CAT"/>
    <property type="match status" value="1"/>
</dbReference>
<evidence type="ECO:0000256" key="2">
    <source>
        <dbReference type="SAM" id="MobiDB-lite"/>
    </source>
</evidence>
<dbReference type="Proteomes" id="UP001565368">
    <property type="component" value="Unassembled WGS sequence"/>
</dbReference>
<evidence type="ECO:0000256" key="1">
    <source>
        <dbReference type="PROSITE-ProRule" id="PRU00239"/>
    </source>
</evidence>
<comment type="caution">
    <text evidence="5">The sequence shown here is derived from an EMBL/GenBank/DDBJ whole genome shotgun (WGS) entry which is preliminary data.</text>
</comment>
<feature type="active site" evidence="1">
    <location>
        <position position="562"/>
    </location>
</feature>
<evidence type="ECO:0000259" key="4">
    <source>
        <dbReference type="PROSITE" id="PS50203"/>
    </source>
</evidence>
<feature type="region of interest" description="Disordered" evidence="2">
    <location>
        <begin position="25"/>
        <end position="141"/>
    </location>
</feature>
<gene>
    <name evidence="5" type="ORF">Q8F55_007288</name>
</gene>
<dbReference type="InterPro" id="IPR038765">
    <property type="entry name" value="Papain-like_cys_pep_sf"/>
</dbReference>
<keyword evidence="3" id="KW-0732">Signal</keyword>
<keyword evidence="6" id="KW-1185">Reference proteome</keyword>
<proteinExistence type="predicted"/>
<dbReference type="EMBL" id="JBBXJM010000005">
    <property type="protein sequence ID" value="KAL1407852.1"/>
    <property type="molecule type" value="Genomic_DNA"/>
</dbReference>
<feature type="compositionally biased region" description="Basic and acidic residues" evidence="2">
    <location>
        <begin position="109"/>
        <end position="141"/>
    </location>
</feature>
<organism evidence="5 6">
    <name type="scientific">Vanrija albida</name>
    <dbReference type="NCBI Taxonomy" id="181172"/>
    <lineage>
        <taxon>Eukaryota</taxon>
        <taxon>Fungi</taxon>
        <taxon>Dikarya</taxon>
        <taxon>Basidiomycota</taxon>
        <taxon>Agaricomycotina</taxon>
        <taxon>Tremellomycetes</taxon>
        <taxon>Trichosporonales</taxon>
        <taxon>Trichosporonaceae</taxon>
        <taxon>Vanrija</taxon>
    </lineage>
</organism>
<keyword evidence="1" id="KW-0788">Thiol protease</keyword>
<dbReference type="RefSeq" id="XP_069207796.1">
    <property type="nucleotide sequence ID" value="XM_069355725.1"/>
</dbReference>
<feature type="active site" evidence="1">
    <location>
        <position position="589"/>
    </location>
</feature>
<evidence type="ECO:0000256" key="3">
    <source>
        <dbReference type="SAM" id="SignalP"/>
    </source>
</evidence>
<dbReference type="GeneID" id="95988331"/>
<feature type="active site" evidence="1">
    <location>
        <position position="317"/>
    </location>
</feature>
<dbReference type="InterPro" id="IPR001300">
    <property type="entry name" value="Peptidase_C2_calpain_cat"/>
</dbReference>
<dbReference type="SUPFAM" id="SSF54001">
    <property type="entry name" value="Cysteine proteinases"/>
    <property type="match status" value="1"/>
</dbReference>
<feature type="compositionally biased region" description="Basic and acidic residues" evidence="2">
    <location>
        <begin position="77"/>
        <end position="94"/>
    </location>
</feature>
<name>A0ABR3PZW8_9TREE</name>
<accession>A0ABR3PZW8</accession>
<feature type="chain" id="PRO_5045519486" description="Calpain catalytic domain-containing protein" evidence="3">
    <location>
        <begin position="20"/>
        <end position="637"/>
    </location>
</feature>